<protein>
    <submittedName>
        <fullName evidence="1">Uncharacterized protein</fullName>
    </submittedName>
</protein>
<reference evidence="2" key="1">
    <citation type="journal article" date="2023" name="Nat. Plants">
        <title>Single-cell RNA sequencing provides a high-resolution roadmap for understanding the multicellular compartmentation of specialized metabolism.</title>
        <authorList>
            <person name="Sun S."/>
            <person name="Shen X."/>
            <person name="Li Y."/>
            <person name="Li Y."/>
            <person name="Wang S."/>
            <person name="Li R."/>
            <person name="Zhang H."/>
            <person name="Shen G."/>
            <person name="Guo B."/>
            <person name="Wei J."/>
            <person name="Xu J."/>
            <person name="St-Pierre B."/>
            <person name="Chen S."/>
            <person name="Sun C."/>
        </authorList>
    </citation>
    <scope>NUCLEOTIDE SEQUENCE [LARGE SCALE GENOMIC DNA]</scope>
</reference>
<name>A0ACC0BZ77_CATRO</name>
<gene>
    <name evidence="1" type="ORF">M9H77_08869</name>
</gene>
<keyword evidence="2" id="KW-1185">Reference proteome</keyword>
<dbReference type="Proteomes" id="UP001060085">
    <property type="component" value="Linkage Group LG02"/>
</dbReference>
<dbReference type="EMBL" id="CM044702">
    <property type="protein sequence ID" value="KAI5677919.1"/>
    <property type="molecule type" value="Genomic_DNA"/>
</dbReference>
<evidence type="ECO:0000313" key="2">
    <source>
        <dbReference type="Proteomes" id="UP001060085"/>
    </source>
</evidence>
<organism evidence="1 2">
    <name type="scientific">Catharanthus roseus</name>
    <name type="common">Madagascar periwinkle</name>
    <name type="synonym">Vinca rosea</name>
    <dbReference type="NCBI Taxonomy" id="4058"/>
    <lineage>
        <taxon>Eukaryota</taxon>
        <taxon>Viridiplantae</taxon>
        <taxon>Streptophyta</taxon>
        <taxon>Embryophyta</taxon>
        <taxon>Tracheophyta</taxon>
        <taxon>Spermatophyta</taxon>
        <taxon>Magnoliopsida</taxon>
        <taxon>eudicotyledons</taxon>
        <taxon>Gunneridae</taxon>
        <taxon>Pentapetalae</taxon>
        <taxon>asterids</taxon>
        <taxon>lamiids</taxon>
        <taxon>Gentianales</taxon>
        <taxon>Apocynaceae</taxon>
        <taxon>Rauvolfioideae</taxon>
        <taxon>Vinceae</taxon>
        <taxon>Catharanthinae</taxon>
        <taxon>Catharanthus</taxon>
    </lineage>
</organism>
<accession>A0ACC0BZ77</accession>
<sequence length="154" mass="17644">MWGSIFVLYIFVQVSRTLVVILLYPALWYFGYGLNWREAIIVVWSDLPGAVSLALSLSVKRSSGDSKYLDSETGSLRFELSHAKCKLLRNTKEVYATVRDNAFGSVTWPIVESYLMSLSKINQEALEPNYMPISDNYMDNIIKIGMRVRFLKGW</sequence>
<evidence type="ECO:0000313" key="1">
    <source>
        <dbReference type="EMBL" id="KAI5677919.1"/>
    </source>
</evidence>
<comment type="caution">
    <text evidence="1">The sequence shown here is derived from an EMBL/GenBank/DDBJ whole genome shotgun (WGS) entry which is preliminary data.</text>
</comment>
<proteinExistence type="predicted"/>